<dbReference type="PANTHER" id="PTHR46558">
    <property type="entry name" value="TRACRIPTIONAL REGULATORY PROTEIN-RELATED-RELATED"/>
    <property type="match status" value="1"/>
</dbReference>
<sequence>MNTRIKALRKALDLTQQEFAKKIGSSQNTLANYEIGRRNPSSSVINNICKTFNVNEVWFRTGNGEMFNQSSPDEEASNYVKELLNDWENPFYGMIVDMMKTYQMLDEKSKEVIQDFFRKVKDSRTVSAAPLPTVEEAEADYIKNVLGSAQSTDSAISSSTEDAKKVSGE</sequence>
<evidence type="ECO:0000259" key="3">
    <source>
        <dbReference type="PROSITE" id="PS50943"/>
    </source>
</evidence>
<dbReference type="CDD" id="cd00093">
    <property type="entry name" value="HTH_XRE"/>
    <property type="match status" value="1"/>
</dbReference>
<accession>A0A9D2RN78</accession>
<dbReference type="SMART" id="SM00530">
    <property type="entry name" value="HTH_XRE"/>
    <property type="match status" value="1"/>
</dbReference>
<comment type="caution">
    <text evidence="4">The sequence shown here is derived from an EMBL/GenBank/DDBJ whole genome shotgun (WGS) entry which is preliminary data.</text>
</comment>
<feature type="domain" description="HTH cro/C1-type" evidence="3">
    <location>
        <begin position="5"/>
        <end position="59"/>
    </location>
</feature>
<dbReference type="GO" id="GO:0003677">
    <property type="term" value="F:DNA binding"/>
    <property type="evidence" value="ECO:0007669"/>
    <property type="project" value="UniProtKB-KW"/>
</dbReference>
<keyword evidence="1" id="KW-0238">DNA-binding</keyword>
<dbReference type="Pfam" id="PF01381">
    <property type="entry name" value="HTH_3"/>
    <property type="match status" value="1"/>
</dbReference>
<evidence type="ECO:0000256" key="2">
    <source>
        <dbReference type="SAM" id="MobiDB-lite"/>
    </source>
</evidence>
<dbReference type="InterPro" id="IPR010982">
    <property type="entry name" value="Lambda_DNA-bd_dom_sf"/>
</dbReference>
<dbReference type="PANTHER" id="PTHR46558:SF11">
    <property type="entry name" value="HTH-TYPE TRANSCRIPTIONAL REGULATOR XRE"/>
    <property type="match status" value="1"/>
</dbReference>
<reference evidence="4" key="2">
    <citation type="submission" date="2021-04" db="EMBL/GenBank/DDBJ databases">
        <authorList>
            <person name="Gilroy R."/>
        </authorList>
    </citation>
    <scope>NUCLEOTIDE SEQUENCE</scope>
    <source>
        <strain evidence="4">CHK188-4685</strain>
    </source>
</reference>
<feature type="region of interest" description="Disordered" evidence="2">
    <location>
        <begin position="149"/>
        <end position="169"/>
    </location>
</feature>
<dbReference type="SUPFAM" id="SSF47413">
    <property type="entry name" value="lambda repressor-like DNA-binding domains"/>
    <property type="match status" value="1"/>
</dbReference>
<dbReference type="Gene3D" id="1.10.260.40">
    <property type="entry name" value="lambda repressor-like DNA-binding domains"/>
    <property type="match status" value="1"/>
</dbReference>
<evidence type="ECO:0000256" key="1">
    <source>
        <dbReference type="ARBA" id="ARBA00023125"/>
    </source>
</evidence>
<proteinExistence type="predicted"/>
<reference evidence="4" key="1">
    <citation type="journal article" date="2021" name="PeerJ">
        <title>Extensive microbial diversity within the chicken gut microbiome revealed by metagenomics and culture.</title>
        <authorList>
            <person name="Gilroy R."/>
            <person name="Ravi A."/>
            <person name="Getino M."/>
            <person name="Pursley I."/>
            <person name="Horton D.L."/>
            <person name="Alikhan N.F."/>
            <person name="Baker D."/>
            <person name="Gharbi K."/>
            <person name="Hall N."/>
            <person name="Watson M."/>
            <person name="Adriaenssens E.M."/>
            <person name="Foster-Nyarko E."/>
            <person name="Jarju S."/>
            <person name="Secka A."/>
            <person name="Antonio M."/>
            <person name="Oren A."/>
            <person name="Chaudhuri R.R."/>
            <person name="La Ragione R."/>
            <person name="Hildebrand F."/>
            <person name="Pallen M.J."/>
        </authorList>
    </citation>
    <scope>NUCLEOTIDE SEQUENCE</scope>
    <source>
        <strain evidence="4">CHK188-4685</strain>
    </source>
</reference>
<feature type="compositionally biased region" description="Low complexity" evidence="2">
    <location>
        <begin position="149"/>
        <end position="160"/>
    </location>
</feature>
<evidence type="ECO:0000313" key="5">
    <source>
        <dbReference type="Proteomes" id="UP000886804"/>
    </source>
</evidence>
<dbReference type="AlphaFoldDB" id="A0A9D2RN78"/>
<gene>
    <name evidence="4" type="ORF">H9716_12355</name>
</gene>
<protein>
    <submittedName>
        <fullName evidence="4">Helix-turn-helix transcriptional regulator</fullName>
    </submittedName>
</protein>
<dbReference type="PROSITE" id="PS50943">
    <property type="entry name" value="HTH_CROC1"/>
    <property type="match status" value="1"/>
</dbReference>
<dbReference type="InterPro" id="IPR001387">
    <property type="entry name" value="Cro/C1-type_HTH"/>
</dbReference>
<name>A0A9D2RN78_9FIRM</name>
<dbReference type="Proteomes" id="UP000886804">
    <property type="component" value="Unassembled WGS sequence"/>
</dbReference>
<dbReference type="EMBL" id="DWYS01000145">
    <property type="protein sequence ID" value="HJB08632.1"/>
    <property type="molecule type" value="Genomic_DNA"/>
</dbReference>
<organism evidence="4 5">
    <name type="scientific">Candidatus Enterocloster faecavium</name>
    <dbReference type="NCBI Taxonomy" id="2838560"/>
    <lineage>
        <taxon>Bacteria</taxon>
        <taxon>Bacillati</taxon>
        <taxon>Bacillota</taxon>
        <taxon>Clostridia</taxon>
        <taxon>Lachnospirales</taxon>
        <taxon>Lachnospiraceae</taxon>
        <taxon>Enterocloster</taxon>
    </lineage>
</organism>
<evidence type="ECO:0000313" key="4">
    <source>
        <dbReference type="EMBL" id="HJB08632.1"/>
    </source>
</evidence>